<name>A0A1M7J162_9BACT</name>
<reference evidence="2 3" key="1">
    <citation type="submission" date="2016-11" db="EMBL/GenBank/DDBJ databases">
        <authorList>
            <person name="Jaros S."/>
            <person name="Januszkiewicz K."/>
            <person name="Wedrychowicz H."/>
        </authorList>
    </citation>
    <scope>NUCLEOTIDE SEQUENCE [LARGE SCALE GENOMIC DNA]</scope>
    <source>
        <strain evidence="2 3">DSM 27406</strain>
    </source>
</reference>
<sequence>MLFSIVLLIHFVAFALYLAYLGALWPTRGAGPRSKMSLYLGIILLVTGVVLVCLKYPHVNYYKVIPKTAAFLGVTGINIRFGERDLTKGAYYWLMGLAIGAGVVAVWH</sequence>
<keyword evidence="3" id="KW-1185">Reference proteome</keyword>
<dbReference type="Proteomes" id="UP000184420">
    <property type="component" value="Unassembled WGS sequence"/>
</dbReference>
<evidence type="ECO:0000313" key="3">
    <source>
        <dbReference type="Proteomes" id="UP000184420"/>
    </source>
</evidence>
<evidence type="ECO:0000313" key="2">
    <source>
        <dbReference type="EMBL" id="SHM46804.1"/>
    </source>
</evidence>
<keyword evidence="1" id="KW-0472">Membrane</keyword>
<organism evidence="2 3">
    <name type="scientific">Chitinophaga jiangningensis</name>
    <dbReference type="NCBI Taxonomy" id="1419482"/>
    <lineage>
        <taxon>Bacteria</taxon>
        <taxon>Pseudomonadati</taxon>
        <taxon>Bacteroidota</taxon>
        <taxon>Chitinophagia</taxon>
        <taxon>Chitinophagales</taxon>
        <taxon>Chitinophagaceae</taxon>
        <taxon>Chitinophaga</taxon>
    </lineage>
</organism>
<dbReference type="OrthoDB" id="678120at2"/>
<keyword evidence="1" id="KW-1133">Transmembrane helix</keyword>
<evidence type="ECO:0000256" key="1">
    <source>
        <dbReference type="SAM" id="Phobius"/>
    </source>
</evidence>
<dbReference type="AlphaFoldDB" id="A0A1M7J162"/>
<dbReference type="EMBL" id="FRBL01000008">
    <property type="protein sequence ID" value="SHM46804.1"/>
    <property type="molecule type" value="Genomic_DNA"/>
</dbReference>
<accession>A0A1M7J162</accession>
<dbReference type="STRING" id="1419482.SAMN05444266_108182"/>
<protein>
    <submittedName>
        <fullName evidence="2">Uncharacterized protein</fullName>
    </submittedName>
</protein>
<proteinExistence type="predicted"/>
<feature type="transmembrane region" description="Helical" evidence="1">
    <location>
        <begin position="90"/>
        <end position="107"/>
    </location>
</feature>
<feature type="transmembrane region" description="Helical" evidence="1">
    <location>
        <begin position="6"/>
        <end position="25"/>
    </location>
</feature>
<feature type="transmembrane region" description="Helical" evidence="1">
    <location>
        <begin position="37"/>
        <end position="57"/>
    </location>
</feature>
<dbReference type="RefSeq" id="WP_073085072.1">
    <property type="nucleotide sequence ID" value="NZ_FRBL01000008.1"/>
</dbReference>
<gene>
    <name evidence="2" type="ORF">SAMN05444266_108182</name>
</gene>
<keyword evidence="1" id="KW-0812">Transmembrane</keyword>